<sequence length="548" mass="61036">MDKGAQKFCRRLGQLRLERSIHESHWSDCYKFGAPERQQNFSSTTDNKGQRENDRADLYDSTAADSVQVLTSMIMNGVTPANAIWFKAQPDGIDDLAELTEGERWLEDVCQFIWRNIHAANFDSESFETITDVVTAGWGVLFIDIDREAGGGYVFESWHPGNCFIASTRADGQIDTIYREHTMTAETMINTYGEENCHFQVVQMARTAPDTRYKLLHVIEPRKQVGAGQLNKAMPFASYHIDVDNAVIMKESGFHEFPCAIPRLRRLPNSNYGNGQMTIALPDAKMANELMKNTVRAADLQIGGMWIAEDDGVLNPHTVRIGPRKVIIANSVDSMKRLDDGTNFQISEYLLTNLQGGIRKKLMADQLPPVGTQQMTATEIHTRVELIRQMLGPMYGRLQTEYLISILDRCFGLALRAGALGQPPQELLGRNLSFKFVSPLARSQRLEEVIATEQFIASVGQMAAVEPTILDNVDFDAVAVVTGTGRGVPQNIMRTTEEVAELRQARQKAKEEQAAAQQQQAMQQTILEKGGDALAQSMGGQLGTEVMQ</sequence>
<dbReference type="InterPro" id="IPR020991">
    <property type="entry name" value="Connector_podovirus"/>
</dbReference>
<evidence type="ECO:0000313" key="6">
    <source>
        <dbReference type="Proteomes" id="UP001055514"/>
    </source>
</evidence>
<evidence type="ECO:0000256" key="3">
    <source>
        <dbReference type="ARBA" id="ARBA00023219"/>
    </source>
</evidence>
<keyword evidence="2" id="KW-1188">Viral release from host cell</keyword>
<keyword evidence="3" id="KW-0231">Viral genome packaging</keyword>
<organism evidence="5 6">
    <name type="scientific">Acinetobacter pittii</name>
    <name type="common">Acinetobacter genomosp. 3</name>
    <dbReference type="NCBI Taxonomy" id="48296"/>
    <lineage>
        <taxon>Bacteria</taxon>
        <taxon>Pseudomonadati</taxon>
        <taxon>Pseudomonadota</taxon>
        <taxon>Gammaproteobacteria</taxon>
        <taxon>Moraxellales</taxon>
        <taxon>Moraxellaceae</taxon>
        <taxon>Acinetobacter</taxon>
        <taxon>Acinetobacter calcoaceticus/baumannii complex</taxon>
    </lineage>
</organism>
<evidence type="ECO:0000313" key="5">
    <source>
        <dbReference type="EMBL" id="USU95553.1"/>
    </source>
</evidence>
<comment type="subcellular location">
    <subcellularLocation>
        <location evidence="1">Virion</location>
    </subcellularLocation>
</comment>
<proteinExistence type="predicted"/>
<gene>
    <name evidence="5" type="ORF">MWH18_04625</name>
</gene>
<protein>
    <submittedName>
        <fullName evidence="5">Portal protein</fullName>
    </submittedName>
</protein>
<reference evidence="5" key="1">
    <citation type="submission" date="2022-04" db="EMBL/GenBank/DDBJ databases">
        <title>Emergence of ST220 Acinetobacter pittii strain in bloodstream infection, which co-producing chromosomal NDM-1 and OXA-820 carbapenemases.</title>
        <authorList>
            <person name="Tian C."/>
            <person name="Xing M."/>
            <person name="Fu L."/>
            <person name="Xia D."/>
        </authorList>
    </citation>
    <scope>NUCLEOTIDE SEQUENCE</scope>
    <source>
        <strain evidence="5">TCM</strain>
    </source>
</reference>
<name>A0AAE9M9W4_ACIPI</name>
<dbReference type="Pfam" id="PF12236">
    <property type="entry name" value="Head-tail_con"/>
    <property type="match status" value="1"/>
</dbReference>
<dbReference type="AlphaFoldDB" id="A0AAE9M9W4"/>
<dbReference type="Proteomes" id="UP001055514">
    <property type="component" value="Chromosome"/>
</dbReference>
<evidence type="ECO:0000256" key="2">
    <source>
        <dbReference type="ARBA" id="ARBA00022612"/>
    </source>
</evidence>
<evidence type="ECO:0000256" key="1">
    <source>
        <dbReference type="ARBA" id="ARBA00004328"/>
    </source>
</evidence>
<evidence type="ECO:0000256" key="4">
    <source>
        <dbReference type="SAM" id="Coils"/>
    </source>
</evidence>
<dbReference type="EMBL" id="CP095407">
    <property type="protein sequence ID" value="USU95553.1"/>
    <property type="molecule type" value="Genomic_DNA"/>
</dbReference>
<dbReference type="RefSeq" id="WP_032052880.1">
    <property type="nucleotide sequence ID" value="NZ_CP029610.1"/>
</dbReference>
<feature type="coiled-coil region" evidence="4">
    <location>
        <begin position="492"/>
        <end position="522"/>
    </location>
</feature>
<accession>A0AAE9M9W4</accession>
<keyword evidence="4" id="KW-0175">Coiled coil</keyword>